<feature type="transmembrane region" description="Helical" evidence="1">
    <location>
        <begin position="59"/>
        <end position="81"/>
    </location>
</feature>
<reference evidence="2 3" key="1">
    <citation type="submission" date="2023-02" db="EMBL/GenBank/DDBJ databases">
        <title>Evolution of Hrp T3SS in non-pathogenic Pseudomonas fluorescens.</title>
        <authorList>
            <person name="Liao K."/>
            <person name="Wei H."/>
            <person name="Gu Y."/>
        </authorList>
    </citation>
    <scope>NUCLEOTIDE SEQUENCE [LARGE SCALE GENOMIC DNA]</scope>
    <source>
        <strain evidence="2 3">FP607</strain>
    </source>
</reference>
<dbReference type="NCBIfam" id="TIGR04370">
    <property type="entry name" value="glyco_rpt_poly"/>
    <property type="match status" value="1"/>
</dbReference>
<feature type="transmembrane region" description="Helical" evidence="1">
    <location>
        <begin position="27"/>
        <end position="47"/>
    </location>
</feature>
<feature type="transmembrane region" description="Helical" evidence="1">
    <location>
        <begin position="111"/>
        <end position="131"/>
    </location>
</feature>
<dbReference type="EMBL" id="CP117430">
    <property type="protein sequence ID" value="WLI16333.1"/>
    <property type="molecule type" value="Genomic_DNA"/>
</dbReference>
<accession>A0ABY9GL51</accession>
<protein>
    <submittedName>
        <fullName evidence="2">O-antigen ligase</fullName>
    </submittedName>
</protein>
<keyword evidence="1" id="KW-0812">Transmembrane</keyword>
<dbReference type="InterPro" id="IPR002760">
    <property type="entry name" value="O_anti_polymase"/>
</dbReference>
<dbReference type="RefSeq" id="WP_305421962.1">
    <property type="nucleotide sequence ID" value="NZ_CP117430.1"/>
</dbReference>
<keyword evidence="2" id="KW-0436">Ligase</keyword>
<feature type="transmembrane region" description="Helical" evidence="1">
    <location>
        <begin position="210"/>
        <end position="227"/>
    </location>
</feature>
<dbReference type="Pfam" id="PF01901">
    <property type="entry name" value="O_anti_polymase"/>
    <property type="match status" value="1"/>
</dbReference>
<name>A0ABY9GL51_9PSED</name>
<organism evidence="2 3">
    <name type="scientific">Pseudomonas wuhanensis</name>
    <dbReference type="NCBI Taxonomy" id="2954098"/>
    <lineage>
        <taxon>Bacteria</taxon>
        <taxon>Pseudomonadati</taxon>
        <taxon>Pseudomonadota</taxon>
        <taxon>Gammaproteobacteria</taxon>
        <taxon>Pseudomonadales</taxon>
        <taxon>Pseudomonadaceae</taxon>
        <taxon>Pseudomonas</taxon>
    </lineage>
</organism>
<keyword evidence="1" id="KW-1133">Transmembrane helix</keyword>
<feature type="transmembrane region" description="Helical" evidence="1">
    <location>
        <begin position="188"/>
        <end position="204"/>
    </location>
</feature>
<evidence type="ECO:0000313" key="2">
    <source>
        <dbReference type="EMBL" id="WLI16333.1"/>
    </source>
</evidence>
<dbReference type="GO" id="GO:0016874">
    <property type="term" value="F:ligase activity"/>
    <property type="evidence" value="ECO:0007669"/>
    <property type="project" value="UniProtKB-KW"/>
</dbReference>
<evidence type="ECO:0000313" key="3">
    <source>
        <dbReference type="Proteomes" id="UP001230768"/>
    </source>
</evidence>
<feature type="transmembrane region" description="Helical" evidence="1">
    <location>
        <begin position="339"/>
        <end position="358"/>
    </location>
</feature>
<evidence type="ECO:0000256" key="1">
    <source>
        <dbReference type="SAM" id="Phobius"/>
    </source>
</evidence>
<keyword evidence="1" id="KW-0472">Membrane</keyword>
<gene>
    <name evidence="2" type="ORF">PSH88_18510</name>
</gene>
<feature type="transmembrane region" description="Helical" evidence="1">
    <location>
        <begin position="396"/>
        <end position="414"/>
    </location>
</feature>
<feature type="transmembrane region" description="Helical" evidence="1">
    <location>
        <begin position="158"/>
        <end position="176"/>
    </location>
</feature>
<sequence>MMAIITLLLAISPFLFFRPKDFFQPEFFLNLYFIMLIGLGPLALSILRPDIYRQGNYSTVLSIIAIGFVCINFGFALQDIIHNKFKIVITGTLYRTVLSYKTWVSSRKKQVRFVGLGLACLSCLASAIYFLRAGQIPLFAADKESARVAALSISGNGYFLYIMTLGVFAPAFYYLPSVSASGKKAFKNPLFIAITTMLCCMLLFTGSRRYSIWLGIYLISIYHYLEVKVSIKKMMLFAVVGVVFVNVFEMVRNPNSDTTVDFMTTAGYRLIVYISNLEKVFTAFINHDPLYGATFFMDVATIMPGKQVDYQSWLKEIVGLEFEGFGIPPTVMGDMYINFGYPGVVLGCTLLGYLVKLIYRKKILQGKTGFGIIIYISSLEIFSKIITSGISAQSMSVLWMVMVYLSIYLFFRLLSPKSI</sequence>
<feature type="transmembrane region" description="Helical" evidence="1">
    <location>
        <begin position="370"/>
        <end position="390"/>
    </location>
</feature>
<proteinExistence type="predicted"/>
<dbReference type="Proteomes" id="UP001230768">
    <property type="component" value="Chromosome"/>
</dbReference>
<feature type="transmembrane region" description="Helical" evidence="1">
    <location>
        <begin position="234"/>
        <end position="251"/>
    </location>
</feature>
<keyword evidence="3" id="KW-1185">Reference proteome</keyword>